<dbReference type="RefSeq" id="WP_057897847.1">
    <property type="nucleotide sequence ID" value="NZ_CP080764.1"/>
</dbReference>
<dbReference type="GeneID" id="97142683"/>
<dbReference type="InterPro" id="IPR011030">
    <property type="entry name" value="Lipovitellin_superhlx_dom"/>
</dbReference>
<dbReference type="OrthoDB" id="2677436at2"/>
<dbReference type="Proteomes" id="UP000826616">
    <property type="component" value="Chromosome"/>
</dbReference>
<dbReference type="Pfam" id="PF14559">
    <property type="entry name" value="TPR_19"/>
    <property type="match status" value="1"/>
</dbReference>
<reference evidence="1 4" key="2">
    <citation type="submission" date="2021-08" db="EMBL/GenBank/DDBJ databases">
        <title>Complete genome sequence of the strain Aneurinibacillus thermoaerophilus CCM 8960.</title>
        <authorList>
            <person name="Musilova J."/>
            <person name="Kourilova X."/>
            <person name="Pernicova I."/>
            <person name="Bezdicek M."/>
            <person name="Lengerova M."/>
            <person name="Obruca S."/>
            <person name="Sedlar K."/>
        </authorList>
    </citation>
    <scope>NUCLEOTIDE SEQUENCE [LARGE SCALE GENOMIC DNA]</scope>
    <source>
        <strain evidence="1 4">CCM 8960</strain>
    </source>
</reference>
<dbReference type="Proteomes" id="UP000198956">
    <property type="component" value="Unassembled WGS sequence"/>
</dbReference>
<evidence type="ECO:0000313" key="3">
    <source>
        <dbReference type="Proteomes" id="UP000198956"/>
    </source>
</evidence>
<evidence type="ECO:0000313" key="4">
    <source>
        <dbReference type="Proteomes" id="UP000826616"/>
    </source>
</evidence>
<evidence type="ECO:0000313" key="2">
    <source>
        <dbReference type="EMBL" id="SDH12263.1"/>
    </source>
</evidence>
<keyword evidence="4" id="KW-1185">Reference proteome</keyword>
<name>A0A1G7ZUA5_ANETH</name>
<proteinExistence type="predicted"/>
<accession>A0A1G7ZUA5</accession>
<reference evidence="2 3" key="1">
    <citation type="submission" date="2016-10" db="EMBL/GenBank/DDBJ databases">
        <authorList>
            <person name="de Groot N.N."/>
        </authorList>
    </citation>
    <scope>NUCLEOTIDE SEQUENCE [LARGE SCALE GENOMIC DNA]</scope>
    <source>
        <strain evidence="2 3">L 420-91</strain>
    </source>
</reference>
<dbReference type="AlphaFoldDB" id="A0A1G7ZUA5"/>
<dbReference type="EMBL" id="FNDE01000012">
    <property type="protein sequence ID" value="SDH12263.1"/>
    <property type="molecule type" value="Genomic_DNA"/>
</dbReference>
<dbReference type="SUPFAM" id="SSF48431">
    <property type="entry name" value="Lipovitellin-phosvitin complex, superhelical domain"/>
    <property type="match status" value="1"/>
</dbReference>
<gene>
    <name evidence="1" type="ORF">K3F53_14975</name>
    <name evidence="2" type="ORF">SAMN04489735_101257</name>
</gene>
<dbReference type="InterPro" id="IPR011990">
    <property type="entry name" value="TPR-like_helical_dom_sf"/>
</dbReference>
<sequence>MSQGRRKDKVILFPGLVERKIEQAREALERGQHDEALEYAQSILRFDPYHSEALQTSAEILMRIGQYDEALQYAERMWKQKRGDTIHAFRIYLAILLKMEDFAGVRELLESATEMKELAPFLSEIEALHKMLQAEKTNEEEMTDREYFTRRTVLRKTEVNPEYISRLYEKLEDGTFEEQLGAIEQLKHISSPEIVAALKEYLMLVYPDPILKTFALRALKQMGETGPVFLYKFGEKFDVLIEEVPLCDEELPAEERQVLTCLFRIAHHQAPSFLSFAFQLWLEYLFTVYPLHPQVDSPQEWAAALHYSVARLLATAQNEQEVAELYNVPSFTIRQRYQVLAEVLNLDSRCLDR</sequence>
<evidence type="ECO:0000313" key="1">
    <source>
        <dbReference type="EMBL" id="QYY42151.1"/>
    </source>
</evidence>
<protein>
    <submittedName>
        <fullName evidence="1">Tetratricopeptide repeat protein</fullName>
    </submittedName>
    <submittedName>
        <fullName evidence="2">Tetratricopeptide repeat-containing protein</fullName>
    </submittedName>
</protein>
<dbReference type="InterPro" id="IPR011989">
    <property type="entry name" value="ARM-like"/>
</dbReference>
<dbReference type="Gene3D" id="1.25.40.10">
    <property type="entry name" value="Tetratricopeptide repeat domain"/>
    <property type="match status" value="1"/>
</dbReference>
<dbReference type="Gene3D" id="1.25.10.10">
    <property type="entry name" value="Leucine-rich Repeat Variant"/>
    <property type="match status" value="1"/>
</dbReference>
<dbReference type="SUPFAM" id="SSF48452">
    <property type="entry name" value="TPR-like"/>
    <property type="match status" value="1"/>
</dbReference>
<organism evidence="2 3">
    <name type="scientific">Aneurinibacillus thermoaerophilus</name>
    <dbReference type="NCBI Taxonomy" id="143495"/>
    <lineage>
        <taxon>Bacteria</taxon>
        <taxon>Bacillati</taxon>
        <taxon>Bacillota</taxon>
        <taxon>Bacilli</taxon>
        <taxon>Bacillales</taxon>
        <taxon>Paenibacillaceae</taxon>
        <taxon>Aneurinibacillus group</taxon>
        <taxon>Aneurinibacillus</taxon>
    </lineage>
</organism>
<dbReference type="EMBL" id="CP080764">
    <property type="protein sequence ID" value="QYY42151.1"/>
    <property type="molecule type" value="Genomic_DNA"/>
</dbReference>